<dbReference type="PROSITE" id="PS51158">
    <property type="entry name" value="ALPHA_KINASE"/>
    <property type="match status" value="1"/>
</dbReference>
<reference evidence="6" key="1">
    <citation type="submission" date="2020-04" db="EMBL/GenBank/DDBJ databases">
        <authorList>
            <person name="Alioto T."/>
            <person name="Alioto T."/>
            <person name="Gomez Garrido J."/>
        </authorList>
    </citation>
    <scope>NUCLEOTIDE SEQUENCE</scope>
    <source>
        <strain evidence="6">A484AB</strain>
    </source>
</reference>
<evidence type="ECO:0000256" key="5">
    <source>
        <dbReference type="ARBA" id="ARBA00022840"/>
    </source>
</evidence>
<dbReference type="PANTHER" id="PTHR45992:SF11">
    <property type="entry name" value="ALPHA-TYPE PROTEIN KINASE DOMAIN-CONTAINING PROTEIN"/>
    <property type="match status" value="1"/>
</dbReference>
<dbReference type="AlphaFoldDB" id="A0A6S7HK62"/>
<dbReference type="GO" id="GO:0005524">
    <property type="term" value="F:ATP binding"/>
    <property type="evidence" value="ECO:0007669"/>
    <property type="project" value="UniProtKB-KW"/>
</dbReference>
<dbReference type="PANTHER" id="PTHR45992">
    <property type="entry name" value="EUKARYOTIC ELONGATION FACTOR 2 KINASE-RELATED"/>
    <property type="match status" value="1"/>
</dbReference>
<dbReference type="InterPro" id="IPR011009">
    <property type="entry name" value="Kinase-like_dom_sf"/>
</dbReference>
<evidence type="ECO:0000313" key="7">
    <source>
        <dbReference type="Proteomes" id="UP001152795"/>
    </source>
</evidence>
<dbReference type="SUPFAM" id="SSF56112">
    <property type="entry name" value="Protein kinase-like (PK-like)"/>
    <property type="match status" value="1"/>
</dbReference>
<dbReference type="InterPro" id="IPR051852">
    <property type="entry name" value="Alpha-type_PK"/>
</dbReference>
<dbReference type="InterPro" id="IPR004166">
    <property type="entry name" value="a-kinase_dom"/>
</dbReference>
<dbReference type="OrthoDB" id="301415at2759"/>
<keyword evidence="3" id="KW-0547">Nucleotide-binding</keyword>
<evidence type="ECO:0000256" key="1">
    <source>
        <dbReference type="ARBA" id="ARBA00022527"/>
    </source>
</evidence>
<protein>
    <submittedName>
        <fullName evidence="6">Transient receptor potential cation channel subfamily M member 6-like</fullName>
    </submittedName>
</protein>
<keyword evidence="2" id="KW-0808">Transferase</keyword>
<keyword evidence="1" id="KW-0723">Serine/threonine-protein kinase</keyword>
<accession>A0A6S7HK62</accession>
<comment type="caution">
    <text evidence="6">The sequence shown here is derived from an EMBL/GenBank/DDBJ whole genome shotgun (WGS) entry which is preliminary data.</text>
</comment>
<organism evidence="6 7">
    <name type="scientific">Paramuricea clavata</name>
    <name type="common">Red gorgonian</name>
    <name type="synonym">Violescent sea-whip</name>
    <dbReference type="NCBI Taxonomy" id="317549"/>
    <lineage>
        <taxon>Eukaryota</taxon>
        <taxon>Metazoa</taxon>
        <taxon>Cnidaria</taxon>
        <taxon>Anthozoa</taxon>
        <taxon>Octocorallia</taxon>
        <taxon>Malacalcyonacea</taxon>
        <taxon>Plexauridae</taxon>
        <taxon>Paramuricea</taxon>
    </lineage>
</organism>
<gene>
    <name evidence="6" type="ORF">PACLA_8A034107</name>
</gene>
<dbReference type="EMBL" id="CACRXK020004660">
    <property type="protein sequence ID" value="CAB4003550.1"/>
    <property type="molecule type" value="Genomic_DNA"/>
</dbReference>
<name>A0A6S7HK62_PARCT</name>
<dbReference type="Proteomes" id="UP001152795">
    <property type="component" value="Unassembled WGS sequence"/>
</dbReference>
<evidence type="ECO:0000313" key="6">
    <source>
        <dbReference type="EMBL" id="CAB4003550.1"/>
    </source>
</evidence>
<keyword evidence="7" id="KW-1185">Reference proteome</keyword>
<sequence length="285" mass="32797">MKSKRSKDQRVKKTGSAPHELIVQRLAAEPDHKQTYKAVQFVAYESLRVQNGNIKKEIIKRDIFYHSDVYLVRFMVTEQLGDGYPDSPEVSEPKDVVFSQPINVKKFHLDEQEWVSLENSLDLLVDAEKFSSGGFRDAFLGVTKDKEKWVIKKYHERAVNTITGTLNSTVEDHTHKQVQIHSVARHLTKVFSNKVPQEFGECFTFNRAYYTVYQGQPATVEEFVEGTFRKYVNNNGKVCRPEVCSAEVMTIIEKAECLVHYSHIQSSKKLMLVDLQGAGYHLYEL</sequence>
<evidence type="ECO:0000256" key="2">
    <source>
        <dbReference type="ARBA" id="ARBA00022679"/>
    </source>
</evidence>
<dbReference type="SMART" id="SM00811">
    <property type="entry name" value="Alpha_kinase"/>
    <property type="match status" value="1"/>
</dbReference>
<dbReference type="CDD" id="cd04515">
    <property type="entry name" value="Alpha_kinase"/>
    <property type="match status" value="1"/>
</dbReference>
<keyword evidence="4" id="KW-0418">Kinase</keyword>
<dbReference type="Gene3D" id="3.20.200.10">
    <property type="entry name" value="MHCK/EF2 kinase"/>
    <property type="match status" value="1"/>
</dbReference>
<evidence type="ECO:0000256" key="4">
    <source>
        <dbReference type="ARBA" id="ARBA00022777"/>
    </source>
</evidence>
<dbReference type="GO" id="GO:0004674">
    <property type="term" value="F:protein serine/threonine kinase activity"/>
    <property type="evidence" value="ECO:0007669"/>
    <property type="project" value="UniProtKB-KW"/>
</dbReference>
<proteinExistence type="predicted"/>
<keyword evidence="6" id="KW-0675">Receptor</keyword>
<dbReference type="Pfam" id="PF02816">
    <property type="entry name" value="Alpha_kinase"/>
    <property type="match status" value="1"/>
</dbReference>
<evidence type="ECO:0000256" key="3">
    <source>
        <dbReference type="ARBA" id="ARBA00022741"/>
    </source>
</evidence>
<keyword evidence="5" id="KW-0067">ATP-binding</keyword>